<dbReference type="InterPro" id="IPR032675">
    <property type="entry name" value="LRR_dom_sf"/>
</dbReference>
<reference evidence="4 5" key="1">
    <citation type="submission" date="2013-11" db="EMBL/GenBank/DDBJ databases">
        <title>The Damaraland mole rat (Fukomys damarensis) genome and evolution of African mole rats.</title>
        <authorList>
            <person name="Gladyshev V.N."/>
            <person name="Fang X."/>
        </authorList>
    </citation>
    <scope>NUCLEOTIDE SEQUENCE [LARGE SCALE GENOMIC DNA]</scope>
    <source>
        <tissue evidence="4">Liver</tissue>
    </source>
</reference>
<evidence type="ECO:0000313" key="5">
    <source>
        <dbReference type="Proteomes" id="UP000028990"/>
    </source>
</evidence>
<evidence type="ECO:0000256" key="1">
    <source>
        <dbReference type="ARBA" id="ARBA00022614"/>
    </source>
</evidence>
<evidence type="ECO:0000256" key="2">
    <source>
        <dbReference type="ARBA" id="ARBA00022737"/>
    </source>
</evidence>
<gene>
    <name evidence="4" type="ORF">H920_15112</name>
</gene>
<dbReference type="EMBL" id="KN123762">
    <property type="protein sequence ID" value="KFO23539.1"/>
    <property type="molecule type" value="Genomic_DNA"/>
</dbReference>
<organism evidence="4 5">
    <name type="scientific">Fukomys damarensis</name>
    <name type="common">Damaraland mole rat</name>
    <name type="synonym">Cryptomys damarensis</name>
    <dbReference type="NCBI Taxonomy" id="885580"/>
    <lineage>
        <taxon>Eukaryota</taxon>
        <taxon>Metazoa</taxon>
        <taxon>Chordata</taxon>
        <taxon>Craniata</taxon>
        <taxon>Vertebrata</taxon>
        <taxon>Euteleostomi</taxon>
        <taxon>Mammalia</taxon>
        <taxon>Eutheria</taxon>
        <taxon>Euarchontoglires</taxon>
        <taxon>Glires</taxon>
        <taxon>Rodentia</taxon>
        <taxon>Hystricomorpha</taxon>
        <taxon>Bathyergidae</taxon>
        <taxon>Fukomys</taxon>
    </lineage>
</organism>
<name>A0A091CVA4_FUKDA</name>
<feature type="compositionally biased region" description="Acidic residues" evidence="3">
    <location>
        <begin position="280"/>
        <end position="293"/>
    </location>
</feature>
<feature type="compositionally biased region" description="Basic and acidic residues" evidence="3">
    <location>
        <begin position="372"/>
        <end position="401"/>
    </location>
</feature>
<dbReference type="SUPFAM" id="SSF52058">
    <property type="entry name" value="L domain-like"/>
    <property type="match status" value="1"/>
</dbReference>
<evidence type="ECO:0000256" key="3">
    <source>
        <dbReference type="SAM" id="MobiDB-lite"/>
    </source>
</evidence>
<keyword evidence="5" id="KW-1185">Reference proteome</keyword>
<evidence type="ECO:0000313" key="4">
    <source>
        <dbReference type="EMBL" id="KFO23539.1"/>
    </source>
</evidence>
<dbReference type="AlphaFoldDB" id="A0A091CVA4"/>
<dbReference type="Gene3D" id="3.80.10.10">
    <property type="entry name" value="Ribonuclease Inhibitor"/>
    <property type="match status" value="1"/>
</dbReference>
<proteinExistence type="predicted"/>
<keyword evidence="1" id="KW-0433">Leucine-rich repeat</keyword>
<dbReference type="Proteomes" id="UP000028990">
    <property type="component" value="Unassembled WGS sequence"/>
</dbReference>
<sequence>MGPEEEPVEALLGLVRSPQSPWALPEDSSAEDQFLRELAIQSPLMIRDTFFYSYFRSLRVVDKQVSQVDRDLLKFLKLEELVLSANRIKEVDAANLPPTLKVLELYGNELGSAECLCAHPPPGLQHLGLGQNQLCGPSECLYVTASHCTLGLTGHLRVPTVGCCRELDCPGGPGCPPPGPAGRAPTDCDCFSALLRPGYLLPQEAQLLVTLGNIRGVVDSSVLDPEPGPEGPFVAYSYYVTYDFLEEEEEEEQARERGEASEYGGVLAKIVKPASSTELLGEEPAEDAAEESLESTTIPSSSAPRTVLFSTDHKPWADVIACSYEAQHSIRDLGSLKAFLLAGTTVTIVEEKILSWPAVTPPGDSPLAAKKGKGENEKKKKGKDGKDQRGKAQEAPKERDASHKKREAPKELRQDPPVLHVLGSGLVALEPLLAREPVVSTVCNFGVVRTLESDRLTFARDSKKIKKGAKKEKMKSAARIFESGYQPEPLTVEVEIQLSQVRSVEEACPTSWSWSWSRRPGRLVPCQDTAVALTGRDTAHELHFSWTAGPLSPQLFMAVALRRALMLALSCLVAVPRHGHGHGHDGLGAWSPARTRPSPSLGGTRPMSCTSAGPLALCPHSSLWPSPCEGP</sequence>
<protein>
    <submittedName>
        <fullName evidence="4">Leucine-rich repeat-containing protein 43</fullName>
    </submittedName>
</protein>
<keyword evidence="2" id="KW-0677">Repeat</keyword>
<feature type="compositionally biased region" description="Polar residues" evidence="3">
    <location>
        <begin position="294"/>
        <end position="304"/>
    </location>
</feature>
<accession>A0A091CVA4</accession>
<dbReference type="PANTHER" id="PTHR45973:SF35">
    <property type="entry name" value="LEUCINE-RICH REPEAT-CONTAINING PROTEIN 43"/>
    <property type="match status" value="1"/>
</dbReference>
<feature type="region of interest" description="Disordered" evidence="3">
    <location>
        <begin position="359"/>
        <end position="416"/>
    </location>
</feature>
<dbReference type="InterPro" id="IPR050576">
    <property type="entry name" value="Cilia_flagella_integrity"/>
</dbReference>
<feature type="region of interest" description="Disordered" evidence="3">
    <location>
        <begin position="583"/>
        <end position="606"/>
    </location>
</feature>
<dbReference type="eggNOG" id="KOG0531">
    <property type="taxonomic scope" value="Eukaryota"/>
</dbReference>
<feature type="region of interest" description="Disordered" evidence="3">
    <location>
        <begin position="279"/>
        <end position="306"/>
    </location>
</feature>
<dbReference type="PANTHER" id="PTHR45973">
    <property type="entry name" value="PROTEIN PHOSPHATASE 1 REGULATORY SUBUNIT SDS22-RELATED"/>
    <property type="match status" value="1"/>
</dbReference>